<evidence type="ECO:0000313" key="2">
    <source>
        <dbReference type="EMBL" id="PXX14799.1"/>
    </source>
</evidence>
<keyword evidence="1" id="KW-0472">Membrane</keyword>
<name>A0ABX5MM90_9BURK</name>
<sequence length="174" mass="18896">MMRDANGRVGRSVRERGVALPVVLVIVSTMLVTSAAWFETSLFEARSAAGMADHLQAFHAADAALIACTRTLIDGTAAASATPAQSGEPAGWKRSDTFAAQAATPIASWPASVRPPQCLVEPWRITTRPEARAYLVTARGYGATENAQSWLQMQVVFDGTRVEQHWRRIVTRPF</sequence>
<evidence type="ECO:0000256" key="1">
    <source>
        <dbReference type="SAM" id="Phobius"/>
    </source>
</evidence>
<organism evidence="2 3">
    <name type="scientific">Paraburkholderia tropica</name>
    <dbReference type="NCBI Taxonomy" id="92647"/>
    <lineage>
        <taxon>Bacteria</taxon>
        <taxon>Pseudomonadati</taxon>
        <taxon>Pseudomonadota</taxon>
        <taxon>Betaproteobacteria</taxon>
        <taxon>Burkholderiales</taxon>
        <taxon>Burkholderiaceae</taxon>
        <taxon>Paraburkholderia</taxon>
    </lineage>
</organism>
<reference evidence="2 3" key="1">
    <citation type="submission" date="2018-05" db="EMBL/GenBank/DDBJ databases">
        <title>Genomic Encyclopedia of Type Strains, Phase IV (KMG-V): Genome sequencing to study the core and pangenomes of soil and plant-associated prokaryotes.</title>
        <authorList>
            <person name="Whitman W."/>
        </authorList>
    </citation>
    <scope>NUCLEOTIDE SEQUENCE [LARGE SCALE GENOMIC DNA]</scope>
    <source>
        <strain evidence="2 3">SIr-6563</strain>
    </source>
</reference>
<proteinExistence type="predicted"/>
<dbReference type="EMBL" id="QJJV01000011">
    <property type="protein sequence ID" value="PXX14799.1"/>
    <property type="molecule type" value="Genomic_DNA"/>
</dbReference>
<evidence type="ECO:0000313" key="3">
    <source>
        <dbReference type="Proteomes" id="UP000247515"/>
    </source>
</evidence>
<accession>A0ABX5MM90</accession>
<keyword evidence="1" id="KW-0812">Transmembrane</keyword>
<keyword evidence="1" id="KW-1133">Transmembrane helix</keyword>
<comment type="caution">
    <text evidence="2">The sequence shown here is derived from an EMBL/GenBank/DDBJ whole genome shotgun (WGS) entry which is preliminary data.</text>
</comment>
<gene>
    <name evidence="2" type="ORF">C7400_1116</name>
</gene>
<keyword evidence="3" id="KW-1185">Reference proteome</keyword>
<feature type="transmembrane region" description="Helical" evidence="1">
    <location>
        <begin position="18"/>
        <end position="38"/>
    </location>
</feature>
<protein>
    <submittedName>
        <fullName evidence="2">Type IV pilus assembly PilX-like protein</fullName>
    </submittedName>
</protein>
<dbReference type="Proteomes" id="UP000247515">
    <property type="component" value="Unassembled WGS sequence"/>
</dbReference>